<dbReference type="Proteomes" id="UP001345219">
    <property type="component" value="Chromosome 10"/>
</dbReference>
<dbReference type="GO" id="GO:0020037">
    <property type="term" value="F:heme binding"/>
    <property type="evidence" value="ECO:0007669"/>
    <property type="project" value="InterPro"/>
</dbReference>
<comment type="caution">
    <text evidence="14">The sequence shown here is derived from an EMBL/GenBank/DDBJ whole genome shotgun (WGS) entry which is preliminary data.</text>
</comment>
<evidence type="ECO:0000256" key="11">
    <source>
        <dbReference type="ARBA" id="ARBA00023136"/>
    </source>
</evidence>
<keyword evidence="7" id="KW-1133">Transmembrane helix</keyword>
<evidence type="ECO:0000313" key="15">
    <source>
        <dbReference type="Proteomes" id="UP001345219"/>
    </source>
</evidence>
<keyword evidence="10 13" id="KW-0503">Monooxygenase</keyword>
<evidence type="ECO:0000256" key="8">
    <source>
        <dbReference type="ARBA" id="ARBA00023002"/>
    </source>
</evidence>
<feature type="binding site" description="axial binding residue" evidence="12">
    <location>
        <position position="145"/>
    </location>
    <ligand>
        <name>heme</name>
        <dbReference type="ChEBI" id="CHEBI:30413"/>
    </ligand>
    <ligandPart>
        <name>Fe</name>
        <dbReference type="ChEBI" id="CHEBI:18248"/>
    </ligandPart>
</feature>
<dbReference type="GO" id="GO:0004497">
    <property type="term" value="F:monooxygenase activity"/>
    <property type="evidence" value="ECO:0007669"/>
    <property type="project" value="UniProtKB-KW"/>
</dbReference>
<evidence type="ECO:0008006" key="16">
    <source>
        <dbReference type="Google" id="ProtNLM"/>
    </source>
</evidence>
<sequence length="206" mass="23079">MILASSDTTSVTLIWAFSLLLNHKEALKKAQQELHFHVGQHRPLRESDLKNLPYLNAIIKETLRLYPAGPLAVPHEAMDDCIVSGYFIPKGTQLLLNLYKIHRDPRVWPIASEFRPERFLTTHKGIDVRGQNFELIPFGSGRRMCPGISLALQVTGLALGSLIHAFDVVTPGDEAVDMEEAIGLTNMKVSPLEVLVKPRVPEHIYQ</sequence>
<comment type="similarity">
    <text evidence="3 13">Belongs to the cytochrome P450 family.</text>
</comment>
<dbReference type="PRINTS" id="PR00385">
    <property type="entry name" value="P450"/>
</dbReference>
<evidence type="ECO:0000313" key="14">
    <source>
        <dbReference type="EMBL" id="KAK4745695.1"/>
    </source>
</evidence>
<dbReference type="PANTHER" id="PTHR47947">
    <property type="entry name" value="CYTOCHROME P450 82C3-RELATED"/>
    <property type="match status" value="1"/>
</dbReference>
<comment type="cofactor">
    <cofactor evidence="1 12">
        <name>heme</name>
        <dbReference type="ChEBI" id="CHEBI:30413"/>
    </cofactor>
</comment>
<evidence type="ECO:0000256" key="9">
    <source>
        <dbReference type="ARBA" id="ARBA00023004"/>
    </source>
</evidence>
<dbReference type="SUPFAM" id="SSF48264">
    <property type="entry name" value="Cytochrome P450"/>
    <property type="match status" value="1"/>
</dbReference>
<dbReference type="EMBL" id="JAXIOK010000021">
    <property type="protein sequence ID" value="KAK4745695.1"/>
    <property type="molecule type" value="Genomic_DNA"/>
</dbReference>
<proteinExistence type="inferred from homology"/>
<dbReference type="InterPro" id="IPR017972">
    <property type="entry name" value="Cyt_P450_CS"/>
</dbReference>
<dbReference type="GO" id="GO:0016705">
    <property type="term" value="F:oxidoreductase activity, acting on paired donors, with incorporation or reduction of molecular oxygen"/>
    <property type="evidence" value="ECO:0007669"/>
    <property type="project" value="InterPro"/>
</dbReference>
<keyword evidence="6 12" id="KW-0479">Metal-binding</keyword>
<gene>
    <name evidence="14" type="ORF">SAY87_012007</name>
</gene>
<dbReference type="InterPro" id="IPR001128">
    <property type="entry name" value="Cyt_P450"/>
</dbReference>
<keyword evidence="4 12" id="KW-0349">Heme</keyword>
<dbReference type="PROSITE" id="PS00086">
    <property type="entry name" value="CYTOCHROME_P450"/>
    <property type="match status" value="1"/>
</dbReference>
<keyword evidence="15" id="KW-1185">Reference proteome</keyword>
<reference evidence="14 15" key="1">
    <citation type="journal article" date="2023" name="Hortic Res">
        <title>Pangenome of water caltrop reveals structural variations and asymmetric subgenome divergence after allopolyploidization.</title>
        <authorList>
            <person name="Zhang X."/>
            <person name="Chen Y."/>
            <person name="Wang L."/>
            <person name="Yuan Y."/>
            <person name="Fang M."/>
            <person name="Shi L."/>
            <person name="Lu R."/>
            <person name="Comes H.P."/>
            <person name="Ma Y."/>
            <person name="Chen Y."/>
            <person name="Huang G."/>
            <person name="Zhou Y."/>
            <person name="Zheng Z."/>
            <person name="Qiu Y."/>
        </authorList>
    </citation>
    <scope>NUCLEOTIDE SEQUENCE [LARGE SCALE GENOMIC DNA]</scope>
    <source>
        <tissue evidence="14">Roots</tissue>
    </source>
</reference>
<keyword evidence="9 12" id="KW-0408">Iron</keyword>
<dbReference type="InterPro" id="IPR002401">
    <property type="entry name" value="Cyt_P450_E_grp-I"/>
</dbReference>
<dbReference type="InterPro" id="IPR050651">
    <property type="entry name" value="Plant_Cytochrome_P450_Monoox"/>
</dbReference>
<dbReference type="GO" id="GO:0016020">
    <property type="term" value="C:membrane"/>
    <property type="evidence" value="ECO:0007669"/>
    <property type="project" value="UniProtKB-SubCell"/>
</dbReference>
<evidence type="ECO:0000256" key="2">
    <source>
        <dbReference type="ARBA" id="ARBA00004370"/>
    </source>
</evidence>
<evidence type="ECO:0000256" key="10">
    <source>
        <dbReference type="ARBA" id="ARBA00023033"/>
    </source>
</evidence>
<keyword evidence="8 13" id="KW-0560">Oxidoreductase</keyword>
<evidence type="ECO:0000256" key="4">
    <source>
        <dbReference type="ARBA" id="ARBA00022617"/>
    </source>
</evidence>
<dbReference type="AlphaFoldDB" id="A0AAN7GMS9"/>
<name>A0AAN7GMS9_9MYRT</name>
<evidence type="ECO:0000256" key="7">
    <source>
        <dbReference type="ARBA" id="ARBA00022989"/>
    </source>
</evidence>
<dbReference type="GO" id="GO:0005506">
    <property type="term" value="F:iron ion binding"/>
    <property type="evidence" value="ECO:0007669"/>
    <property type="project" value="InterPro"/>
</dbReference>
<organism evidence="14 15">
    <name type="scientific">Trapa incisa</name>
    <dbReference type="NCBI Taxonomy" id="236973"/>
    <lineage>
        <taxon>Eukaryota</taxon>
        <taxon>Viridiplantae</taxon>
        <taxon>Streptophyta</taxon>
        <taxon>Embryophyta</taxon>
        <taxon>Tracheophyta</taxon>
        <taxon>Spermatophyta</taxon>
        <taxon>Magnoliopsida</taxon>
        <taxon>eudicotyledons</taxon>
        <taxon>Gunneridae</taxon>
        <taxon>Pentapetalae</taxon>
        <taxon>rosids</taxon>
        <taxon>malvids</taxon>
        <taxon>Myrtales</taxon>
        <taxon>Lythraceae</taxon>
        <taxon>Trapa</taxon>
    </lineage>
</organism>
<keyword evidence="11" id="KW-0472">Membrane</keyword>
<comment type="subcellular location">
    <subcellularLocation>
        <location evidence="2">Membrane</location>
    </subcellularLocation>
</comment>
<accession>A0AAN7GMS9</accession>
<evidence type="ECO:0000256" key="1">
    <source>
        <dbReference type="ARBA" id="ARBA00001971"/>
    </source>
</evidence>
<keyword evidence="5" id="KW-0812">Transmembrane</keyword>
<evidence type="ECO:0000256" key="13">
    <source>
        <dbReference type="RuleBase" id="RU000461"/>
    </source>
</evidence>
<evidence type="ECO:0000256" key="12">
    <source>
        <dbReference type="PIRSR" id="PIRSR602401-1"/>
    </source>
</evidence>
<evidence type="ECO:0000256" key="6">
    <source>
        <dbReference type="ARBA" id="ARBA00022723"/>
    </source>
</evidence>
<dbReference type="PRINTS" id="PR00463">
    <property type="entry name" value="EP450I"/>
</dbReference>
<evidence type="ECO:0000256" key="5">
    <source>
        <dbReference type="ARBA" id="ARBA00022692"/>
    </source>
</evidence>
<protein>
    <recommendedName>
        <fullName evidence="16">Cytochrome P450</fullName>
    </recommendedName>
</protein>
<dbReference type="Gene3D" id="1.10.630.10">
    <property type="entry name" value="Cytochrome P450"/>
    <property type="match status" value="1"/>
</dbReference>
<evidence type="ECO:0000256" key="3">
    <source>
        <dbReference type="ARBA" id="ARBA00010617"/>
    </source>
</evidence>
<dbReference type="Pfam" id="PF00067">
    <property type="entry name" value="p450"/>
    <property type="match status" value="1"/>
</dbReference>
<dbReference type="PANTHER" id="PTHR47947:SF26">
    <property type="entry name" value="CYTOCHROME P450"/>
    <property type="match status" value="1"/>
</dbReference>
<dbReference type="InterPro" id="IPR036396">
    <property type="entry name" value="Cyt_P450_sf"/>
</dbReference>